<dbReference type="GO" id="GO:0005634">
    <property type="term" value="C:nucleus"/>
    <property type="evidence" value="ECO:0007669"/>
    <property type="project" value="UniProtKB-SubCell"/>
</dbReference>
<keyword evidence="4" id="KW-0238">DNA-binding</keyword>
<feature type="compositionally biased region" description="Basic and acidic residues" evidence="7">
    <location>
        <begin position="618"/>
        <end position="639"/>
    </location>
</feature>
<feature type="region of interest" description="Disordered" evidence="7">
    <location>
        <begin position="1100"/>
        <end position="1129"/>
    </location>
</feature>
<evidence type="ECO:0000313" key="10">
    <source>
        <dbReference type="Proteomes" id="UP000267821"/>
    </source>
</evidence>
<dbReference type="GO" id="GO:0008270">
    <property type="term" value="F:zinc ion binding"/>
    <property type="evidence" value="ECO:0007669"/>
    <property type="project" value="InterPro"/>
</dbReference>
<feature type="compositionally biased region" description="Basic and acidic residues" evidence="7">
    <location>
        <begin position="969"/>
        <end position="981"/>
    </location>
</feature>
<keyword evidence="10" id="KW-1185">Reference proteome</keyword>
<feature type="compositionally biased region" description="Low complexity" evidence="7">
    <location>
        <begin position="9"/>
        <end position="20"/>
    </location>
</feature>
<dbReference type="GO" id="GO:0000981">
    <property type="term" value="F:DNA-binding transcription factor activity, RNA polymerase II-specific"/>
    <property type="evidence" value="ECO:0007669"/>
    <property type="project" value="InterPro"/>
</dbReference>
<feature type="region of interest" description="Disordered" evidence="7">
    <location>
        <begin position="954"/>
        <end position="1003"/>
    </location>
</feature>
<evidence type="ECO:0000256" key="7">
    <source>
        <dbReference type="SAM" id="MobiDB-lite"/>
    </source>
</evidence>
<keyword evidence="5" id="KW-0804">Transcription</keyword>
<dbReference type="OrthoDB" id="4060227at2759"/>
<dbReference type="PANTHER" id="PTHR31845:SF17">
    <property type="entry name" value="ZN(II)2CYS6 TRANSCRIPTION FACTOR (EUROFUNG)"/>
    <property type="match status" value="1"/>
</dbReference>
<dbReference type="GO" id="GO:0006351">
    <property type="term" value="P:DNA-templated transcription"/>
    <property type="evidence" value="ECO:0007669"/>
    <property type="project" value="InterPro"/>
</dbReference>
<dbReference type="InterPro" id="IPR001138">
    <property type="entry name" value="Zn2Cys6_DnaBD"/>
</dbReference>
<evidence type="ECO:0000313" key="9">
    <source>
        <dbReference type="EMBL" id="RPB28698.1"/>
    </source>
</evidence>
<feature type="region of interest" description="Disordered" evidence="7">
    <location>
        <begin position="184"/>
        <end position="242"/>
    </location>
</feature>
<dbReference type="GO" id="GO:0000976">
    <property type="term" value="F:transcription cis-regulatory region binding"/>
    <property type="evidence" value="ECO:0007669"/>
    <property type="project" value="TreeGrafter"/>
</dbReference>
<dbReference type="PANTHER" id="PTHR31845">
    <property type="entry name" value="FINGER DOMAIN PROTEIN, PUTATIVE-RELATED"/>
    <property type="match status" value="1"/>
</dbReference>
<evidence type="ECO:0000256" key="4">
    <source>
        <dbReference type="ARBA" id="ARBA00023125"/>
    </source>
</evidence>
<dbReference type="CDD" id="cd00067">
    <property type="entry name" value="GAL4"/>
    <property type="match status" value="1"/>
</dbReference>
<feature type="compositionally biased region" description="Polar residues" evidence="7">
    <location>
        <begin position="1104"/>
        <end position="1115"/>
    </location>
</feature>
<dbReference type="AlphaFoldDB" id="A0A3N4M3Z0"/>
<accession>A0A3N4M3Z0</accession>
<dbReference type="Gene3D" id="4.10.240.10">
    <property type="entry name" value="Zn(2)-C6 fungal-type DNA-binding domain"/>
    <property type="match status" value="1"/>
</dbReference>
<feature type="domain" description="Zn(2)-C6 fungal-type" evidence="8">
    <location>
        <begin position="61"/>
        <end position="99"/>
    </location>
</feature>
<feature type="region of interest" description="Disordered" evidence="7">
    <location>
        <begin position="278"/>
        <end position="301"/>
    </location>
</feature>
<dbReference type="SMART" id="SM00066">
    <property type="entry name" value="GAL4"/>
    <property type="match status" value="1"/>
</dbReference>
<dbReference type="Pfam" id="PF00172">
    <property type="entry name" value="Zn_clus"/>
    <property type="match status" value="1"/>
</dbReference>
<evidence type="ECO:0000259" key="8">
    <source>
        <dbReference type="PROSITE" id="PS50048"/>
    </source>
</evidence>
<gene>
    <name evidence="9" type="ORF">L211DRAFT_833686</name>
</gene>
<dbReference type="InterPro" id="IPR051089">
    <property type="entry name" value="prtT"/>
</dbReference>
<evidence type="ECO:0000256" key="3">
    <source>
        <dbReference type="ARBA" id="ARBA00023015"/>
    </source>
</evidence>
<feature type="region of interest" description="Disordered" evidence="7">
    <location>
        <begin position="1"/>
        <end position="30"/>
    </location>
</feature>
<dbReference type="SMART" id="SM00906">
    <property type="entry name" value="Fungal_trans"/>
    <property type="match status" value="1"/>
</dbReference>
<dbReference type="SUPFAM" id="SSF57701">
    <property type="entry name" value="Zn2/Cys6 DNA-binding domain"/>
    <property type="match status" value="1"/>
</dbReference>
<feature type="compositionally biased region" description="Polar residues" evidence="7">
    <location>
        <begin position="21"/>
        <end position="30"/>
    </location>
</feature>
<name>A0A3N4M3Z0_9PEZI</name>
<dbReference type="InterPro" id="IPR036864">
    <property type="entry name" value="Zn2-C6_fun-type_DNA-bd_sf"/>
</dbReference>
<evidence type="ECO:0000256" key="1">
    <source>
        <dbReference type="ARBA" id="ARBA00004123"/>
    </source>
</evidence>
<evidence type="ECO:0000256" key="6">
    <source>
        <dbReference type="ARBA" id="ARBA00023242"/>
    </source>
</evidence>
<keyword evidence="2" id="KW-0479">Metal-binding</keyword>
<sequence length="1129" mass="123391">MKRTFDELNNTNNSNKSTSNEELQNLETSQSPLASTAAIASLKTTISSLPRVPQISRKVRACSACKKQKIRCDFDSDLGATAEAAKCVRCRKMKLECVVNRSLQTILDEDVEWKMKMSEELAQLQRAVEDILRTKQMRPLSTYNSPIQSAASSCSPGLTVATLYSGHSPPNSATQQSFRKDSIPTIIGPASSTAGQSPDRPTPATRMPMTRENSPEAVPSHNVDVQASRPEDEGREAKASRPPYYDHAASLYNASLSTNPMGSLYEVTRLRSLRSNSTTNVHSHVHAHASLESDSSEHSGPVRFTNGPSGLSRHISLSIEESDDDLISKGLLVLEEAEELFELFRSTLNHYLFDVALVHDSLSSVRNSSPLLLASILTVSSLHRPATVASSTATARTSNSPTPSGTFAVCYQHFLSLVSSSMFEPPGGVGPHVYQNGLPPYQKALDNVRALSIAAFWLPDLSWKLSGHAVRIATELNVHQSFRKALMTTPVGSKLPEAERMRRDQERKFHYERARLWYLLYVCDHHFSIAYGRPPVICYSQHEAIRNEGYERYLESDLCKEGDFRVVSQMALFVVLERIYECFAGEISEGGMVREEVLFGTDGSDSSEEDDDANTVAEHVHENDLDVPTKKDDTFKTDDIQDPTTAATRKKRKLEPPKDHRKKKRKSKAGPVEAFSRELEEWRDNWCVRLRKNAFVGDYPAKGVLLHYHFAKLQLHSLALRGVTGSATNETSSADIISGFSPQRATMARVAIESAKHVLTTILTVEEIRVCLIGVPLYVHTMIAFAAVFLMKVTSRWRKVASIGDLVNPTDDVWSLVEKVIEVLRDVASGGIKEVVLKDGKGKGSSLRKSPTTGGPSLRGAGEMHIVWYIAGGLEKMAKKYRVLVQKDDEEVENGRTHTHGKWEAVWHDSSKAAQGLEGTGASRGHHASVDATVPPGIGGPGIMQPVDAKHEEQDYAGSGWSTQSHSFDGTHHHTHSHYEGGPDAVHNSAGAQGQTGSSTLHSYTYSSSGPDSHGMYAFDQHNIHDGHHDAHHDAMSFDPVNGHLYSFSDLTPYEFFPDGSNGPSGTPTLNGGGYFSFAGFDLFGGGTMEAIPMAGAVGGPMRSDSTAGPSSGSYPQYLPPSGPAGGEH</sequence>
<proteinExistence type="predicted"/>
<keyword evidence="6" id="KW-0539">Nucleus</keyword>
<evidence type="ECO:0000256" key="5">
    <source>
        <dbReference type="ARBA" id="ARBA00023163"/>
    </source>
</evidence>
<organism evidence="9 10">
    <name type="scientific">Terfezia boudieri ATCC MYA-4762</name>
    <dbReference type="NCBI Taxonomy" id="1051890"/>
    <lineage>
        <taxon>Eukaryota</taxon>
        <taxon>Fungi</taxon>
        <taxon>Dikarya</taxon>
        <taxon>Ascomycota</taxon>
        <taxon>Pezizomycotina</taxon>
        <taxon>Pezizomycetes</taxon>
        <taxon>Pezizales</taxon>
        <taxon>Pezizaceae</taxon>
        <taxon>Terfezia</taxon>
    </lineage>
</organism>
<dbReference type="InterPro" id="IPR007219">
    <property type="entry name" value="XnlR_reg_dom"/>
</dbReference>
<keyword evidence="3" id="KW-0805">Transcription regulation</keyword>
<reference evidence="9 10" key="1">
    <citation type="journal article" date="2018" name="Nat. Ecol. Evol.">
        <title>Pezizomycetes genomes reveal the molecular basis of ectomycorrhizal truffle lifestyle.</title>
        <authorList>
            <person name="Murat C."/>
            <person name="Payen T."/>
            <person name="Noel B."/>
            <person name="Kuo A."/>
            <person name="Morin E."/>
            <person name="Chen J."/>
            <person name="Kohler A."/>
            <person name="Krizsan K."/>
            <person name="Balestrini R."/>
            <person name="Da Silva C."/>
            <person name="Montanini B."/>
            <person name="Hainaut M."/>
            <person name="Levati E."/>
            <person name="Barry K.W."/>
            <person name="Belfiori B."/>
            <person name="Cichocki N."/>
            <person name="Clum A."/>
            <person name="Dockter R.B."/>
            <person name="Fauchery L."/>
            <person name="Guy J."/>
            <person name="Iotti M."/>
            <person name="Le Tacon F."/>
            <person name="Lindquist E.A."/>
            <person name="Lipzen A."/>
            <person name="Malagnac F."/>
            <person name="Mello A."/>
            <person name="Molinier V."/>
            <person name="Miyauchi S."/>
            <person name="Poulain J."/>
            <person name="Riccioni C."/>
            <person name="Rubini A."/>
            <person name="Sitrit Y."/>
            <person name="Splivallo R."/>
            <person name="Traeger S."/>
            <person name="Wang M."/>
            <person name="Zifcakova L."/>
            <person name="Wipf D."/>
            <person name="Zambonelli A."/>
            <person name="Paolocci F."/>
            <person name="Nowrousian M."/>
            <person name="Ottonello S."/>
            <person name="Baldrian P."/>
            <person name="Spatafora J.W."/>
            <person name="Henrissat B."/>
            <person name="Nagy L.G."/>
            <person name="Aury J.M."/>
            <person name="Wincker P."/>
            <person name="Grigoriev I.V."/>
            <person name="Bonfante P."/>
            <person name="Martin F.M."/>
        </authorList>
    </citation>
    <scope>NUCLEOTIDE SEQUENCE [LARGE SCALE GENOMIC DNA]</scope>
    <source>
        <strain evidence="9 10">ATCC MYA-4762</strain>
    </source>
</reference>
<evidence type="ECO:0000256" key="2">
    <source>
        <dbReference type="ARBA" id="ARBA00022723"/>
    </source>
</evidence>
<feature type="compositionally biased region" description="Basic and acidic residues" evidence="7">
    <location>
        <begin position="229"/>
        <end position="239"/>
    </location>
</feature>
<feature type="compositionally biased region" description="Basic residues" evidence="7">
    <location>
        <begin position="648"/>
        <end position="668"/>
    </location>
</feature>
<dbReference type="InParanoid" id="A0A3N4M3Z0"/>
<dbReference type="EMBL" id="ML121529">
    <property type="protein sequence ID" value="RPB28698.1"/>
    <property type="molecule type" value="Genomic_DNA"/>
</dbReference>
<protein>
    <recommendedName>
        <fullName evidence="8">Zn(2)-C6 fungal-type domain-containing protein</fullName>
    </recommendedName>
</protein>
<feature type="region of interest" description="Disordered" evidence="7">
    <location>
        <begin position="601"/>
        <end position="671"/>
    </location>
</feature>
<comment type="subcellular location">
    <subcellularLocation>
        <location evidence="1">Nucleus</location>
    </subcellularLocation>
</comment>
<dbReference type="STRING" id="1051890.A0A3N4M3Z0"/>
<dbReference type="CDD" id="cd12148">
    <property type="entry name" value="fungal_TF_MHR"/>
    <property type="match status" value="1"/>
</dbReference>
<dbReference type="PROSITE" id="PS50048">
    <property type="entry name" value="ZN2_CY6_FUNGAL_2"/>
    <property type="match status" value="1"/>
</dbReference>
<dbReference type="Proteomes" id="UP000267821">
    <property type="component" value="Unassembled WGS sequence"/>
</dbReference>